<dbReference type="Pfam" id="PF12796">
    <property type="entry name" value="Ank_2"/>
    <property type="match status" value="1"/>
</dbReference>
<accession>A0A6J8DCZ6</accession>
<keyword evidence="1" id="KW-0677">Repeat</keyword>
<feature type="repeat" description="ANK" evidence="3">
    <location>
        <begin position="331"/>
        <end position="363"/>
    </location>
</feature>
<organism evidence="4 5">
    <name type="scientific">Mytilus coruscus</name>
    <name type="common">Sea mussel</name>
    <dbReference type="NCBI Taxonomy" id="42192"/>
    <lineage>
        <taxon>Eukaryota</taxon>
        <taxon>Metazoa</taxon>
        <taxon>Spiralia</taxon>
        <taxon>Lophotrochozoa</taxon>
        <taxon>Mollusca</taxon>
        <taxon>Bivalvia</taxon>
        <taxon>Autobranchia</taxon>
        <taxon>Pteriomorphia</taxon>
        <taxon>Mytilida</taxon>
        <taxon>Mytiloidea</taxon>
        <taxon>Mytilidae</taxon>
        <taxon>Mytilinae</taxon>
        <taxon>Mytilus</taxon>
    </lineage>
</organism>
<feature type="repeat" description="ANK" evidence="3">
    <location>
        <begin position="75"/>
        <end position="104"/>
    </location>
</feature>
<proteinExistence type="predicted"/>
<protein>
    <submittedName>
        <fullName evidence="4">Uncharacterized protein</fullName>
    </submittedName>
</protein>
<dbReference type="SMART" id="SM00248">
    <property type="entry name" value="ANK"/>
    <property type="match status" value="10"/>
</dbReference>
<keyword evidence="2 3" id="KW-0040">ANK repeat</keyword>
<dbReference type="SUPFAM" id="SSF48403">
    <property type="entry name" value="Ankyrin repeat"/>
    <property type="match status" value="2"/>
</dbReference>
<evidence type="ECO:0000256" key="2">
    <source>
        <dbReference type="ARBA" id="ARBA00023043"/>
    </source>
</evidence>
<dbReference type="AlphaFoldDB" id="A0A6J8DCZ6"/>
<dbReference type="Gene3D" id="3.40.220.10">
    <property type="entry name" value="Leucine Aminopeptidase, subunit E, domain 1"/>
    <property type="match status" value="1"/>
</dbReference>
<dbReference type="OrthoDB" id="10266717at2759"/>
<dbReference type="PANTHER" id="PTHR24198:SF194">
    <property type="entry name" value="INVERSIN-A"/>
    <property type="match status" value="1"/>
</dbReference>
<sequence>MDFDKKVYKISFYYAAISGNSNIVHCLKNNGGLDIDEVLLNKSTALFTLVKKNQYEAAKILCQCGADVNLGFHGRHLRPIHYSAERETHTEMLKLLLEYGANVNEYWGDPPYGHQPLFIALKHKLKENAKLLLEKGADISFKGRITKIGWIDCFCLAATNCPSLIPDFLNHGANPDTENDGSSVLMIAFENHAKRNDLIALIKAGARKGRNGKTAIQCCKSYNQLKSFRNAGISVQDIESNYKVSTLGLALHTWLSKNICAVGRSGLEKENEEKLELVTNDVAELISNGANPDLSTEEHDIPLITAIKNRLQGVFEMLIAAGANIHKLGKDGNSAVHMCCIESNWKFLEILIEGDTDLNKANANGDYPLELAIQEGKDSYVYSDFHTFNKTYIYVTKDNVLKGIIAKMLKKGANPNLTEIGKNSPLILAAVKGLDSIVEVLLHSGADVSHIGKNESTVFESFLNTGVMNINIFRELIAKGLPMNKPNSAGKYPLELLIDHECRVCTVFSQMLSNGADPNITSKGYSVLIMTIKLQIYDVCLALLDAGADIDMKDEDGFTAFDIFANKVHDDVVCFLSQWDFGLIDQNYRNISSHKDTRENRIIWFIQCLERLKELKVKTVGLPAHISCGLGGGDWTAYFQIIDNFAKANDIKFTLVRPSFLQKWI</sequence>
<dbReference type="InterPro" id="IPR002110">
    <property type="entry name" value="Ankyrin_rpt"/>
</dbReference>
<dbReference type="PANTHER" id="PTHR24198">
    <property type="entry name" value="ANKYRIN REPEAT AND PROTEIN KINASE DOMAIN-CONTAINING PROTEIN"/>
    <property type="match status" value="1"/>
</dbReference>
<dbReference type="EMBL" id="CACVKT020007254">
    <property type="protein sequence ID" value="CAC5406543.1"/>
    <property type="molecule type" value="Genomic_DNA"/>
</dbReference>
<feature type="repeat" description="ANK" evidence="3">
    <location>
        <begin position="112"/>
        <end position="144"/>
    </location>
</feature>
<evidence type="ECO:0000313" key="4">
    <source>
        <dbReference type="EMBL" id="CAC5406543.1"/>
    </source>
</evidence>
<reference evidence="4 5" key="1">
    <citation type="submission" date="2020-06" db="EMBL/GenBank/DDBJ databases">
        <authorList>
            <person name="Li R."/>
            <person name="Bekaert M."/>
        </authorList>
    </citation>
    <scope>NUCLEOTIDE SEQUENCE [LARGE SCALE GENOMIC DNA]</scope>
    <source>
        <strain evidence="5">wild</strain>
    </source>
</reference>
<evidence type="ECO:0000313" key="5">
    <source>
        <dbReference type="Proteomes" id="UP000507470"/>
    </source>
</evidence>
<dbReference type="Pfam" id="PF00023">
    <property type="entry name" value="Ank"/>
    <property type="match status" value="1"/>
</dbReference>
<dbReference type="InterPro" id="IPR036770">
    <property type="entry name" value="Ankyrin_rpt-contain_sf"/>
</dbReference>
<gene>
    <name evidence="4" type="ORF">MCOR_40113</name>
</gene>
<evidence type="ECO:0000256" key="3">
    <source>
        <dbReference type="PROSITE-ProRule" id="PRU00023"/>
    </source>
</evidence>
<dbReference type="Proteomes" id="UP000507470">
    <property type="component" value="Unassembled WGS sequence"/>
</dbReference>
<feature type="repeat" description="ANK" evidence="3">
    <location>
        <begin position="421"/>
        <end position="453"/>
    </location>
</feature>
<dbReference type="Gene3D" id="1.25.40.20">
    <property type="entry name" value="Ankyrin repeat-containing domain"/>
    <property type="match status" value="4"/>
</dbReference>
<keyword evidence="5" id="KW-1185">Reference proteome</keyword>
<dbReference type="InterPro" id="IPR043472">
    <property type="entry name" value="Macro_dom-like"/>
</dbReference>
<name>A0A6J8DCZ6_MYTCO</name>
<dbReference type="PROSITE" id="PS50088">
    <property type="entry name" value="ANK_REPEAT"/>
    <property type="match status" value="4"/>
</dbReference>
<evidence type="ECO:0000256" key="1">
    <source>
        <dbReference type="ARBA" id="ARBA00022737"/>
    </source>
</evidence>
<dbReference type="PROSITE" id="PS50297">
    <property type="entry name" value="ANK_REP_REGION"/>
    <property type="match status" value="3"/>
</dbReference>